<evidence type="ECO:0000313" key="2">
    <source>
        <dbReference type="EMBL" id="NVB73757.1"/>
    </source>
</evidence>
<evidence type="ECO:0000313" key="3">
    <source>
        <dbReference type="Proteomes" id="UP000524321"/>
    </source>
</evidence>
<gene>
    <name evidence="2" type="ORF">HUV05_09540</name>
</gene>
<dbReference type="PANTHER" id="PTHR36180:SF2">
    <property type="entry name" value="BRO FAMILY PROTEIN"/>
    <property type="match status" value="1"/>
</dbReference>
<accession>A0A7Y6PDC6</accession>
<organism evidence="2 3">
    <name type="scientific">Phocaeicola vulgatus</name>
    <name type="common">Bacteroides vulgatus</name>
    <dbReference type="NCBI Taxonomy" id="821"/>
    <lineage>
        <taxon>Bacteria</taxon>
        <taxon>Pseudomonadati</taxon>
        <taxon>Bacteroidota</taxon>
        <taxon>Bacteroidia</taxon>
        <taxon>Bacteroidales</taxon>
        <taxon>Bacteroidaceae</taxon>
        <taxon>Phocaeicola</taxon>
    </lineage>
</organism>
<dbReference type="Pfam" id="PF02498">
    <property type="entry name" value="Bro-N"/>
    <property type="match status" value="1"/>
</dbReference>
<feature type="domain" description="Bro-N" evidence="1">
    <location>
        <begin position="10"/>
        <end position="117"/>
    </location>
</feature>
<dbReference type="Proteomes" id="UP000524321">
    <property type="component" value="Unassembled WGS sequence"/>
</dbReference>
<reference evidence="2 3" key="1">
    <citation type="submission" date="2020-04" db="EMBL/GenBank/DDBJ databases">
        <authorList>
            <person name="Pieper L."/>
        </authorList>
    </citation>
    <scope>NUCLEOTIDE SEQUENCE [LARGE SCALE GENOMIC DNA]</scope>
    <source>
        <strain evidence="2 3">B33</strain>
    </source>
</reference>
<reference evidence="2 3" key="2">
    <citation type="submission" date="2020-07" db="EMBL/GenBank/DDBJ databases">
        <title>Bacterial metabolism rescues the inhibition of intestinal drug absorption by food and drug additives.</title>
        <authorList>
            <person name="Zou L."/>
            <person name="Spanogiannopoulos P."/>
            <person name="Chien H.-C."/>
            <person name="Pieper L.M."/>
            <person name="Cai W."/>
            <person name="Khuri N."/>
            <person name="Pottel J."/>
            <person name="Vora B."/>
            <person name="Ni Z."/>
            <person name="Tsakalozou E."/>
            <person name="Zhang W."/>
            <person name="Shoichet B.K."/>
            <person name="Giacomini K.M."/>
            <person name="Turnbaugh P.J."/>
        </authorList>
    </citation>
    <scope>NUCLEOTIDE SEQUENCE [LARGE SCALE GENOMIC DNA]</scope>
    <source>
        <strain evidence="2 3">B33</strain>
    </source>
</reference>
<protein>
    <recommendedName>
        <fullName evidence="1">Bro-N domain-containing protein</fullName>
    </recommendedName>
</protein>
<comment type="caution">
    <text evidence="2">The sequence shown here is derived from an EMBL/GenBank/DDBJ whole genome shotgun (WGS) entry which is preliminary data.</text>
</comment>
<dbReference type="RefSeq" id="WP_176350493.1">
    <property type="nucleotide sequence ID" value="NZ_JABWDJ010000031.1"/>
</dbReference>
<dbReference type="PROSITE" id="PS51750">
    <property type="entry name" value="BRO_N"/>
    <property type="match status" value="1"/>
</dbReference>
<sequence length="217" mass="24620">METPNNNQQTTGLQIFFKEDIDANVRVKVINGAPWFVGKDVAASLGYTKTRNAISQHVDNEDALKQGVPDNQGFIQETILINESGMYALIFGSKLPTAKAFKRWVTNEVLPSIRRTGGYSVCLTQRPTLPAPKFRPDFIEWKQAVCRYLNRNDLKTVATNMKVTYSHVCKVYSGNTMSRRIADRLTKLAISHKNKGIIYPEPVPVYRQLLIEWEEQG</sequence>
<evidence type="ECO:0000259" key="1">
    <source>
        <dbReference type="PROSITE" id="PS51750"/>
    </source>
</evidence>
<proteinExistence type="predicted"/>
<dbReference type="SMART" id="SM01040">
    <property type="entry name" value="Bro-N"/>
    <property type="match status" value="1"/>
</dbReference>
<dbReference type="InterPro" id="IPR003497">
    <property type="entry name" value="BRO_N_domain"/>
</dbReference>
<name>A0A7Y6PDC6_PHOVU</name>
<dbReference type="AlphaFoldDB" id="A0A7Y6PDC6"/>
<dbReference type="EMBL" id="JABWDJ010000031">
    <property type="protein sequence ID" value="NVB73757.1"/>
    <property type="molecule type" value="Genomic_DNA"/>
</dbReference>
<dbReference type="PANTHER" id="PTHR36180">
    <property type="entry name" value="DNA-BINDING PROTEIN-RELATED-RELATED"/>
    <property type="match status" value="1"/>
</dbReference>